<name>K5VXE6_PHACS</name>
<feature type="domain" description="Serine aminopeptidase S33" evidence="1">
    <location>
        <begin position="22"/>
        <end position="88"/>
    </location>
</feature>
<dbReference type="Pfam" id="PF12146">
    <property type="entry name" value="Hydrolase_4"/>
    <property type="match status" value="1"/>
</dbReference>
<feature type="non-terminal residue" evidence="2">
    <location>
        <position position="1"/>
    </location>
</feature>
<reference evidence="2 3" key="1">
    <citation type="journal article" date="2012" name="BMC Genomics">
        <title>Comparative genomics of the white-rot fungi, Phanerochaete carnosa and P. chrysosporium, to elucidate the genetic basis of the distinct wood types they colonize.</title>
        <authorList>
            <person name="Suzuki H."/>
            <person name="MacDonald J."/>
            <person name="Syed K."/>
            <person name="Salamov A."/>
            <person name="Hori C."/>
            <person name="Aerts A."/>
            <person name="Henrissat B."/>
            <person name="Wiebenga A."/>
            <person name="vanKuyk P.A."/>
            <person name="Barry K."/>
            <person name="Lindquist E."/>
            <person name="LaButti K."/>
            <person name="Lapidus A."/>
            <person name="Lucas S."/>
            <person name="Coutinho P."/>
            <person name="Gong Y."/>
            <person name="Samejima M."/>
            <person name="Mahadevan R."/>
            <person name="Abou-Zaid M."/>
            <person name="de Vries R.P."/>
            <person name="Igarashi K."/>
            <person name="Yadav J.S."/>
            <person name="Grigoriev I.V."/>
            <person name="Master E.R."/>
        </authorList>
    </citation>
    <scope>NUCLEOTIDE SEQUENCE [LARGE SCALE GENOMIC DNA]</scope>
    <source>
        <strain evidence="2 3">HHB-10118-sp</strain>
    </source>
</reference>
<evidence type="ECO:0000313" key="3">
    <source>
        <dbReference type="Proteomes" id="UP000008370"/>
    </source>
</evidence>
<sequence>RCSGIYIYVVAPAAGRRAHLLALAQRGIAVFAYDKRGFGRTALDREHRSPGASYGKTNHELELSDVEHWLEYLAQRHPGVPLFLTGYSATRRHIGFSSRLDIMLTTPSYQSGSLVFSFATRRRAPPKVETVAKLSGVICCSPHIYLTYPNPKANWIKFLAKPLCALVPNMKLAAPMPEGLKLKR</sequence>
<protein>
    <recommendedName>
        <fullName evidence="1">Serine aminopeptidase S33 domain-containing protein</fullName>
    </recommendedName>
</protein>
<organism evidence="2 3">
    <name type="scientific">Phanerochaete carnosa (strain HHB-10118-sp)</name>
    <name type="common">White-rot fungus</name>
    <name type="synonym">Peniophora carnosa</name>
    <dbReference type="NCBI Taxonomy" id="650164"/>
    <lineage>
        <taxon>Eukaryota</taxon>
        <taxon>Fungi</taxon>
        <taxon>Dikarya</taxon>
        <taxon>Basidiomycota</taxon>
        <taxon>Agaricomycotina</taxon>
        <taxon>Agaricomycetes</taxon>
        <taxon>Polyporales</taxon>
        <taxon>Phanerochaetaceae</taxon>
        <taxon>Phanerochaete</taxon>
    </lineage>
</organism>
<dbReference type="AlphaFoldDB" id="K5VXE6"/>
<dbReference type="HOGENOM" id="CLU_1471624_0_0_1"/>
<evidence type="ECO:0000313" key="2">
    <source>
        <dbReference type="EMBL" id="EKM51480.1"/>
    </source>
</evidence>
<dbReference type="RefSeq" id="XP_007399292.1">
    <property type="nucleotide sequence ID" value="XM_007399230.1"/>
</dbReference>
<accession>K5VXE6</accession>
<gene>
    <name evidence="2" type="ORF">PHACADRAFT_101471</name>
</gene>
<dbReference type="Proteomes" id="UP000008370">
    <property type="component" value="Unassembled WGS sequence"/>
</dbReference>
<proteinExistence type="predicted"/>
<dbReference type="EMBL" id="JH930476">
    <property type="protein sequence ID" value="EKM51480.1"/>
    <property type="molecule type" value="Genomic_DNA"/>
</dbReference>
<dbReference type="KEGG" id="pco:PHACADRAFT_101471"/>
<dbReference type="OrthoDB" id="10249433at2759"/>
<dbReference type="InParanoid" id="K5VXE6"/>
<dbReference type="InterPro" id="IPR029058">
    <property type="entry name" value="AB_hydrolase_fold"/>
</dbReference>
<dbReference type="GeneID" id="18907194"/>
<dbReference type="Gene3D" id="3.40.50.1820">
    <property type="entry name" value="alpha/beta hydrolase"/>
    <property type="match status" value="1"/>
</dbReference>
<dbReference type="InterPro" id="IPR022742">
    <property type="entry name" value="Hydrolase_4"/>
</dbReference>
<dbReference type="SUPFAM" id="SSF53474">
    <property type="entry name" value="alpha/beta-Hydrolases"/>
    <property type="match status" value="1"/>
</dbReference>
<evidence type="ECO:0000259" key="1">
    <source>
        <dbReference type="Pfam" id="PF12146"/>
    </source>
</evidence>
<dbReference type="STRING" id="650164.K5VXE6"/>
<keyword evidence="3" id="KW-1185">Reference proteome</keyword>